<evidence type="ECO:0000256" key="1">
    <source>
        <dbReference type="SAM" id="MobiDB-lite"/>
    </source>
</evidence>
<protein>
    <submittedName>
        <fullName evidence="2">Uncharacterized protein</fullName>
    </submittedName>
</protein>
<gene>
    <name evidence="2" type="ordered locus">LOC_Os03g14780</name>
</gene>
<organism evidence="2">
    <name type="scientific">Oryza sativa subsp. japonica</name>
    <name type="common">Rice</name>
    <dbReference type="NCBI Taxonomy" id="39947"/>
    <lineage>
        <taxon>Eukaryota</taxon>
        <taxon>Viridiplantae</taxon>
        <taxon>Streptophyta</taxon>
        <taxon>Embryophyta</taxon>
        <taxon>Tracheophyta</taxon>
        <taxon>Spermatophyta</taxon>
        <taxon>Magnoliopsida</taxon>
        <taxon>Liliopsida</taxon>
        <taxon>Poales</taxon>
        <taxon>Poaceae</taxon>
        <taxon>BOP clade</taxon>
        <taxon>Oryzoideae</taxon>
        <taxon>Oryzeae</taxon>
        <taxon>Oryzinae</taxon>
        <taxon>Oryza</taxon>
        <taxon>Oryza sativa</taxon>
    </lineage>
</organism>
<reference evidence="2" key="1">
    <citation type="journal article" date="2005" name="Genome Res.">
        <title>Sequence, annotation, and analysis of synteny between rice chromosome 3 and diverged grass species.</title>
        <authorList>
            <consortium name="Rice Chromosome 3 Sequencing Consortium"/>
            <person name="Buell C.R."/>
            <person name="Yuan Q."/>
            <person name="Ouyang S."/>
            <person name="Liu J."/>
            <person name="Zhu W."/>
            <person name="Wang A."/>
            <person name="Maiti R."/>
            <person name="Haas B."/>
            <person name="Wortman J."/>
            <person name="Pertea M."/>
            <person name="Jones K.M."/>
            <person name="Kim M."/>
            <person name="Overton L."/>
            <person name="Tsitrin T."/>
            <person name="Fadrosh D."/>
            <person name="Bera J."/>
            <person name="Weaver B."/>
            <person name="Jin S."/>
            <person name="Johri S."/>
            <person name="Reardon M."/>
            <person name="Webb K."/>
            <person name="Hill J."/>
            <person name="Moffat K."/>
            <person name="Tallon L."/>
            <person name="Van Aken S."/>
            <person name="Lewis M."/>
            <person name="Utterback T."/>
            <person name="Feldblyum T."/>
            <person name="Zismann V."/>
            <person name="Iobst S."/>
            <person name="Hsiao J."/>
            <person name="de Vazeille A.R."/>
            <person name="Salzberg S.L."/>
            <person name="White O."/>
            <person name="Fraser C."/>
            <person name="Yu Y."/>
            <person name="Kim H."/>
            <person name="Rambo T."/>
            <person name="Currie J."/>
            <person name="Collura K."/>
            <person name="Kernodle-Thompson S."/>
            <person name="Wei F."/>
            <person name="Kudrna K."/>
            <person name="Ammiraju J.S."/>
            <person name="Luo M."/>
            <person name="Goicoechea J.L."/>
            <person name="Wing R.A."/>
            <person name="Henry D."/>
            <person name="Oates R."/>
            <person name="Palmer M."/>
            <person name="Pries G."/>
            <person name="Saski C."/>
            <person name="Simmons J."/>
            <person name="Soderlund C."/>
            <person name="Nelson W."/>
            <person name="de la Bastide M."/>
            <person name="Spiegel L."/>
            <person name="Nascimento L."/>
            <person name="Huang E."/>
            <person name="Preston R."/>
            <person name="Zutavern T."/>
            <person name="Palmer L."/>
            <person name="O'Shaughnessy A."/>
            <person name="Dike S."/>
            <person name="McCombie W.R."/>
            <person name="Minx P."/>
            <person name="Cordum H."/>
            <person name="Wilson R."/>
            <person name="Jin W."/>
            <person name="Lee H.R."/>
            <person name="Jiang J."/>
            <person name="Jackson S."/>
        </authorList>
    </citation>
    <scope>NUCLEOTIDE SEQUENCE [LARGE SCALE GENOMIC DNA]</scope>
</reference>
<name>Q10P04_ORYSJ</name>
<feature type="region of interest" description="Disordered" evidence="1">
    <location>
        <begin position="1"/>
        <end position="23"/>
    </location>
</feature>
<dbReference type="EMBL" id="DP000009">
    <property type="protein sequence ID" value="ABF95000.1"/>
    <property type="molecule type" value="Genomic_DNA"/>
</dbReference>
<dbReference type="AlphaFoldDB" id="Q10P04"/>
<accession>Q10P04</accession>
<sequence>MAWAARGQATVAPRGGNGAGLGWVGMPPPPPSCGYPGPVPAKKVSPQLCGLVEERKGLWLRGTRVLSFHMSILNGFVRSTLLQ</sequence>
<evidence type="ECO:0000313" key="2">
    <source>
        <dbReference type="EMBL" id="ABF95000.1"/>
    </source>
</evidence>
<reference evidence="2" key="2">
    <citation type="submission" date="2006-06" db="EMBL/GenBank/DDBJ databases">
        <authorList>
            <person name="Buell R."/>
            <person name="Wing R.A."/>
            <person name="McCombie W.A."/>
            <person name="Ouyang S."/>
        </authorList>
    </citation>
    <scope>NUCLEOTIDE SEQUENCE</scope>
</reference>
<proteinExistence type="predicted"/>